<dbReference type="Proteomes" id="UP000501802">
    <property type="component" value="Chromosome"/>
</dbReference>
<keyword evidence="2" id="KW-1185">Reference proteome</keyword>
<dbReference type="EMBL" id="CP050063">
    <property type="protein sequence ID" value="QIP15936.1"/>
    <property type="molecule type" value="Genomic_DNA"/>
</dbReference>
<sequence length="143" mass="15505">MFDFTKQLAGLLIVGAVFFSACNSSETTPTDRVALSLHQSARVGADITVRADSIQDSRCPKDVTCIWAGQAKVKLLLSEDSDSTTVRLALGPDVKEGYSKRLDSTNVSLSNATYKVILREVNPFPTSSNLEQPRTAIVQVTKL</sequence>
<reference evidence="1 2" key="1">
    <citation type="submission" date="2020-03" db="EMBL/GenBank/DDBJ databases">
        <authorList>
            <person name="Kim M.K."/>
        </authorList>
    </citation>
    <scope>NUCLEOTIDE SEQUENCE [LARGE SCALE GENOMIC DNA]</scope>
    <source>
        <strain evidence="1 2">BT328</strain>
    </source>
</reference>
<accession>A0A6G9AUD1</accession>
<proteinExistence type="predicted"/>
<dbReference type="KEGG" id="spib:G8759_26540"/>
<dbReference type="AlphaFoldDB" id="A0A6G9AUD1"/>
<dbReference type="PROSITE" id="PS51257">
    <property type="entry name" value="PROKAR_LIPOPROTEIN"/>
    <property type="match status" value="1"/>
</dbReference>
<protein>
    <recommendedName>
        <fullName evidence="3">Lipoprotein</fullName>
    </recommendedName>
</protein>
<organism evidence="1 2">
    <name type="scientific">Spirosoma aureum</name>
    <dbReference type="NCBI Taxonomy" id="2692134"/>
    <lineage>
        <taxon>Bacteria</taxon>
        <taxon>Pseudomonadati</taxon>
        <taxon>Bacteroidota</taxon>
        <taxon>Cytophagia</taxon>
        <taxon>Cytophagales</taxon>
        <taxon>Cytophagaceae</taxon>
        <taxon>Spirosoma</taxon>
    </lineage>
</organism>
<evidence type="ECO:0000313" key="1">
    <source>
        <dbReference type="EMBL" id="QIP15936.1"/>
    </source>
</evidence>
<evidence type="ECO:0000313" key="2">
    <source>
        <dbReference type="Proteomes" id="UP000501802"/>
    </source>
</evidence>
<dbReference type="RefSeq" id="WP_167215175.1">
    <property type="nucleotide sequence ID" value="NZ_CP050063.1"/>
</dbReference>
<evidence type="ECO:0008006" key="3">
    <source>
        <dbReference type="Google" id="ProtNLM"/>
    </source>
</evidence>
<name>A0A6G9AUD1_9BACT</name>
<gene>
    <name evidence="1" type="ORF">G8759_26540</name>
</gene>